<feature type="compositionally biased region" description="Polar residues" evidence="8">
    <location>
        <begin position="10"/>
        <end position="29"/>
    </location>
</feature>
<dbReference type="GO" id="GO:0004722">
    <property type="term" value="F:protein serine/threonine phosphatase activity"/>
    <property type="evidence" value="ECO:0007669"/>
    <property type="project" value="UniProtKB-EC"/>
</dbReference>
<evidence type="ECO:0000313" key="11">
    <source>
        <dbReference type="Proteomes" id="UP000073492"/>
    </source>
</evidence>
<reference evidence="10 11" key="1">
    <citation type="submission" date="2015-07" db="EMBL/GenBank/DDBJ databases">
        <title>Comparative genomics of the Sigatoka disease complex on banana suggests a link between parallel evolutionary changes in Pseudocercospora fijiensis and Pseudocercospora eumusae and increased virulence on the banana host.</title>
        <authorList>
            <person name="Chang T.-C."/>
            <person name="Salvucci A."/>
            <person name="Crous P.W."/>
            <person name="Stergiopoulos I."/>
        </authorList>
    </citation>
    <scope>NUCLEOTIDE SEQUENCE [LARGE SCALE GENOMIC DNA]</scope>
    <source>
        <strain evidence="10 11">CBS 116634</strain>
    </source>
</reference>
<accession>A0A139GUU2</accession>
<comment type="catalytic activity">
    <reaction evidence="6 7">
        <text>O-phospho-L-threonyl-[protein] + H2O = L-threonyl-[protein] + phosphate</text>
        <dbReference type="Rhea" id="RHEA:47004"/>
        <dbReference type="Rhea" id="RHEA-COMP:11060"/>
        <dbReference type="Rhea" id="RHEA-COMP:11605"/>
        <dbReference type="ChEBI" id="CHEBI:15377"/>
        <dbReference type="ChEBI" id="CHEBI:30013"/>
        <dbReference type="ChEBI" id="CHEBI:43474"/>
        <dbReference type="ChEBI" id="CHEBI:61977"/>
        <dbReference type="EC" id="3.1.3.16"/>
    </reaction>
</comment>
<evidence type="ECO:0000256" key="1">
    <source>
        <dbReference type="ARBA" id="ARBA00001936"/>
    </source>
</evidence>
<keyword evidence="5" id="KW-0464">Manganese</keyword>
<dbReference type="PROSITE" id="PS00125">
    <property type="entry name" value="SER_THR_PHOSPHATASE"/>
    <property type="match status" value="1"/>
</dbReference>
<sequence>MQPESHAFFETTTTENPAEQTQHSSSQHGLRQDRSAVDLLPPDNDGAETASAALAASLHEASSDRSSQAGRLSSSNTPSPPARNRVEEYERSMHTPPVKNREGPAFEVIKKRRVQGDKRSPIQELPNEVLTHALARLAPADLSSVSLVSRRFHELVTGPHAWRTAFAHFFPGPDSIDAHLRDDDSEAQVIIRSERRAFTRLTALASWRSEYIMRTRLLRSLSRGKPVQAIAASHSSRGSTVAPIIMYNSQQFTTVNHIHGNFGTGPGKRTPRFIHGADDSGTCTSSDPTAVKVDSWGLSDPQFFLQFTDRFPGDAQFGLGPGEVVGVPNTMDVSLPFGMVVGEGSPRGMTYYRSTEDMRGRFLAFSSAMSVPDLGIPRIPSDTEAITSVWIAKSSAIPTLSGGIIGILSGSSLGVITAYSLGSTSGNSNKNRDQRLGRGELTARWVLSPGVPIVGIAVDNEYSPARYAQNRIWAVALNALGEIFYLTKFPQRPQVERGTRLDDDPVERTAWLTGRTVYWNTVEPSRRVAKFDPYADASVDGSYSPRTSWNGFCLGKQQIQAETIEIEAFAARKPHEFQRLCTGWDMRRKLEVDFAGDDGNHAGENVVVFECGLSEDTSASVKRFSRCRFQDFCSRDAASAPPLTSASTEASRSPSVFGGTASPFHSPPPTFSFDRLDDSLGHDDFTGSVTPRPMTEEWRTSSFSLHGLKHVQILATAIDTSTFATQTTSEDPLLGFSGKSTASSPSLTPMSATEAVATSADVPGQRARLFAAGTKLGAVLVWDLRAPVSSSVDAVNTIEPVRIIHTDSPEISSLALSALYLVHGGNDGLVQAWDPLASDAQPLRTLHSRFSSRARQRLRQAQASAQGVGINMFAAGAICLDPDPTVLRGMVSLGAQLRYWSYSSTAADQYRSSKRRLRRSERGSNSGGDRFSGAVRSNLKGYIENEQFELAREKQQRQKDAQRLAHRFGTDLMDGSEQEMIAYAAMLSQESYVQDTKRRSSDTSTANSTAASSTDHSTWSTVEPTPARSPSPHMSSLKTDEELDADMAEAIRQSLATSPGAGYDIPIRHAKPKGRKPGSSKASPKPSPQLTGSSQAAEMNDLDFAIQLSLAEEQSRVASPDAFPDLPANAAPPDDDVSSFEAKERKNTTNPPTRLYHHNTPRVPRNTHRKSTTPSPHALSSKAFTQHQTQHRSRETSVNARFTPELTDIMEAAALRQQSTMDTNMEDAGKVEHSLGAAVDPPSIPCLDGWIESLMQCKQLAEDDVRRLCEKAREVLQDESNVQPVKCPVTVCGDIHGQFHDLMELFKIGGPNPDTNYLFMGDYVDRGYFSVETVTLLVALKIRYPQRITILRGNHESRQITQVYGFYDECLRKYGNANVWKFFTDLFDYLPLTALIDNQIFCLHGGLSPSIDTLDNIRALDRIQEVPHEGPMCDLLWSDPDDRCGWGISPRGAGYTFGQDISEAFNHNNGLTLVARAHQLVMEGYNWSQDRNVVTIFSAPNYCYRCGNQAAIMEIDEHLKYTFLQFDPCPRAGEPMVSRRTPDYFL</sequence>
<evidence type="ECO:0000259" key="9">
    <source>
        <dbReference type="PROSITE" id="PS50181"/>
    </source>
</evidence>
<dbReference type="InterPro" id="IPR047129">
    <property type="entry name" value="PPA2-like"/>
</dbReference>
<feature type="region of interest" description="Disordered" evidence="8">
    <location>
        <begin position="913"/>
        <end position="934"/>
    </location>
</feature>
<dbReference type="InterPro" id="IPR029052">
    <property type="entry name" value="Metallo-depent_PP-like"/>
</dbReference>
<dbReference type="CDD" id="cd07415">
    <property type="entry name" value="MPP_PP2A_PP4_PP6"/>
    <property type="match status" value="1"/>
</dbReference>
<evidence type="ECO:0000256" key="8">
    <source>
        <dbReference type="SAM" id="MobiDB-lite"/>
    </source>
</evidence>
<keyword evidence="2" id="KW-0479">Metal-binding</keyword>
<name>A0A139GUU2_9PEZI</name>
<keyword evidence="11" id="KW-1185">Reference proteome</keyword>
<feature type="region of interest" description="Disordered" evidence="8">
    <location>
        <begin position="638"/>
        <end position="677"/>
    </location>
</feature>
<protein>
    <recommendedName>
        <fullName evidence="7">Serine/threonine-protein phosphatase</fullName>
        <ecNumber evidence="7">3.1.3.16</ecNumber>
    </recommendedName>
</protein>
<comment type="caution">
    <text evidence="10">The sequence shown here is derived from an EMBL/GenBank/DDBJ whole genome shotgun (WGS) entry which is preliminary data.</text>
</comment>
<dbReference type="Pfam" id="PF00149">
    <property type="entry name" value="Metallophos"/>
    <property type="match status" value="1"/>
</dbReference>
<dbReference type="InterPro" id="IPR006186">
    <property type="entry name" value="Ser/Thr-sp_prot-phosphatase"/>
</dbReference>
<feature type="region of interest" description="Disordered" evidence="8">
    <location>
        <begin position="1055"/>
        <end position="1094"/>
    </location>
</feature>
<dbReference type="Proteomes" id="UP000073492">
    <property type="component" value="Unassembled WGS sequence"/>
</dbReference>
<dbReference type="SUPFAM" id="SSF50978">
    <property type="entry name" value="WD40 repeat-like"/>
    <property type="match status" value="1"/>
</dbReference>
<dbReference type="EMBL" id="LFZO01001057">
    <property type="protein sequence ID" value="KXS93952.1"/>
    <property type="molecule type" value="Genomic_DNA"/>
</dbReference>
<evidence type="ECO:0000256" key="7">
    <source>
        <dbReference type="RuleBase" id="RU004273"/>
    </source>
</evidence>
<feature type="compositionally biased region" description="Polar residues" evidence="8">
    <location>
        <begin position="64"/>
        <end position="77"/>
    </location>
</feature>
<dbReference type="CDD" id="cd09917">
    <property type="entry name" value="F-box_SF"/>
    <property type="match status" value="1"/>
</dbReference>
<evidence type="ECO:0000256" key="6">
    <source>
        <dbReference type="ARBA" id="ARBA00048336"/>
    </source>
</evidence>
<dbReference type="InterPro" id="IPR015943">
    <property type="entry name" value="WD40/YVTN_repeat-like_dom_sf"/>
</dbReference>
<feature type="region of interest" description="Disordered" evidence="8">
    <location>
        <begin position="1115"/>
        <end position="1197"/>
    </location>
</feature>
<dbReference type="GO" id="GO:0046872">
    <property type="term" value="F:metal ion binding"/>
    <property type="evidence" value="ECO:0007669"/>
    <property type="project" value="UniProtKB-KW"/>
</dbReference>
<comment type="cofactor">
    <cofactor evidence="1">
        <name>Mn(2+)</name>
        <dbReference type="ChEBI" id="CHEBI:29035"/>
    </cofactor>
</comment>
<keyword evidence="3 7" id="KW-0378">Hydrolase</keyword>
<dbReference type="Pfam" id="PF12937">
    <property type="entry name" value="F-box-like"/>
    <property type="match status" value="1"/>
</dbReference>
<dbReference type="EC" id="3.1.3.16" evidence="7"/>
<evidence type="ECO:0000256" key="3">
    <source>
        <dbReference type="ARBA" id="ARBA00022801"/>
    </source>
</evidence>
<dbReference type="SUPFAM" id="SSF56300">
    <property type="entry name" value="Metallo-dependent phosphatases"/>
    <property type="match status" value="1"/>
</dbReference>
<proteinExistence type="inferred from homology"/>
<dbReference type="PROSITE" id="PS50181">
    <property type="entry name" value="FBOX"/>
    <property type="match status" value="1"/>
</dbReference>
<dbReference type="InterPro" id="IPR004843">
    <property type="entry name" value="Calcineurin-like_PHP"/>
</dbReference>
<dbReference type="InterPro" id="IPR001810">
    <property type="entry name" value="F-box_dom"/>
</dbReference>
<dbReference type="SMART" id="SM00156">
    <property type="entry name" value="PP2Ac"/>
    <property type="match status" value="1"/>
</dbReference>
<keyword evidence="4" id="KW-0904">Protein phosphatase</keyword>
<dbReference type="InterPro" id="IPR036322">
    <property type="entry name" value="WD40_repeat_dom_sf"/>
</dbReference>
<feature type="compositionally biased region" description="Low complexity" evidence="8">
    <location>
        <begin position="1120"/>
        <end position="1132"/>
    </location>
</feature>
<dbReference type="Gene3D" id="1.20.1280.50">
    <property type="match status" value="1"/>
</dbReference>
<dbReference type="InterPro" id="IPR036047">
    <property type="entry name" value="F-box-like_dom_sf"/>
</dbReference>
<feature type="compositionally biased region" description="Low complexity" evidence="8">
    <location>
        <begin position="47"/>
        <end position="60"/>
    </location>
</feature>
<comment type="similarity">
    <text evidence="7">Belongs to the PPP phosphatase family.</text>
</comment>
<feature type="domain" description="F-box" evidence="9">
    <location>
        <begin position="119"/>
        <end position="165"/>
    </location>
</feature>
<dbReference type="Gene3D" id="2.130.10.10">
    <property type="entry name" value="YVTN repeat-like/Quinoprotein amine dehydrogenase"/>
    <property type="match status" value="1"/>
</dbReference>
<dbReference type="PRINTS" id="PR00114">
    <property type="entry name" value="STPHPHTASE"/>
</dbReference>
<feature type="compositionally biased region" description="Low complexity" evidence="8">
    <location>
        <begin position="638"/>
        <end position="651"/>
    </location>
</feature>
<dbReference type="STRING" id="113226.A0A139GUU2"/>
<dbReference type="FunFam" id="3.60.21.10:FF:000003">
    <property type="entry name" value="Serine/threonine-protein phosphatase"/>
    <property type="match status" value="1"/>
</dbReference>
<feature type="compositionally biased region" description="Low complexity" evidence="8">
    <location>
        <begin position="1002"/>
        <end position="1021"/>
    </location>
</feature>
<dbReference type="PANTHER" id="PTHR45619">
    <property type="entry name" value="SERINE/THREONINE-PROTEIN PHOSPHATASE PP2A-RELATED"/>
    <property type="match status" value="1"/>
</dbReference>
<feature type="compositionally biased region" description="Basic residues" evidence="8">
    <location>
        <begin position="1068"/>
        <end position="1078"/>
    </location>
</feature>
<evidence type="ECO:0000256" key="5">
    <source>
        <dbReference type="ARBA" id="ARBA00023211"/>
    </source>
</evidence>
<evidence type="ECO:0000256" key="2">
    <source>
        <dbReference type="ARBA" id="ARBA00022723"/>
    </source>
</evidence>
<feature type="compositionally biased region" description="Basic and acidic residues" evidence="8">
    <location>
        <begin position="84"/>
        <end position="103"/>
    </location>
</feature>
<dbReference type="SUPFAM" id="SSF81383">
    <property type="entry name" value="F-box domain"/>
    <property type="match status" value="1"/>
</dbReference>
<gene>
    <name evidence="10" type="ORF">AC579_5180</name>
</gene>
<dbReference type="OrthoDB" id="2095648at2759"/>
<dbReference type="Gene3D" id="3.60.21.10">
    <property type="match status" value="1"/>
</dbReference>
<feature type="compositionally biased region" description="Basic residues" evidence="8">
    <location>
        <begin position="1155"/>
        <end position="1171"/>
    </location>
</feature>
<evidence type="ECO:0000313" key="10">
    <source>
        <dbReference type="EMBL" id="KXS93952.1"/>
    </source>
</evidence>
<feature type="region of interest" description="Disordered" evidence="8">
    <location>
        <begin position="1"/>
        <end position="103"/>
    </location>
</feature>
<organism evidence="10 11">
    <name type="scientific">Pseudocercospora musae</name>
    <dbReference type="NCBI Taxonomy" id="113226"/>
    <lineage>
        <taxon>Eukaryota</taxon>
        <taxon>Fungi</taxon>
        <taxon>Dikarya</taxon>
        <taxon>Ascomycota</taxon>
        <taxon>Pezizomycotina</taxon>
        <taxon>Dothideomycetes</taxon>
        <taxon>Dothideomycetidae</taxon>
        <taxon>Mycosphaerellales</taxon>
        <taxon>Mycosphaerellaceae</taxon>
        <taxon>Pseudocercospora</taxon>
    </lineage>
</organism>
<feature type="region of interest" description="Disordered" evidence="8">
    <location>
        <begin position="994"/>
        <end position="1037"/>
    </location>
</feature>
<evidence type="ECO:0000256" key="4">
    <source>
        <dbReference type="ARBA" id="ARBA00022912"/>
    </source>
</evidence>